<evidence type="ECO:0000313" key="1">
    <source>
        <dbReference type="EMBL" id="MDP9850452.1"/>
    </source>
</evidence>
<dbReference type="RefSeq" id="WP_307569493.1">
    <property type="nucleotide sequence ID" value="NZ_JAUSQU010000003.1"/>
</dbReference>
<dbReference type="EMBL" id="JAUSQU010000003">
    <property type="protein sequence ID" value="MDP9850452.1"/>
    <property type="molecule type" value="Genomic_DNA"/>
</dbReference>
<evidence type="ECO:0008006" key="3">
    <source>
        <dbReference type="Google" id="ProtNLM"/>
    </source>
</evidence>
<protein>
    <recommendedName>
        <fullName evidence="3">Immunity protein 35 domain-containing protein</fullName>
    </recommendedName>
</protein>
<gene>
    <name evidence="1" type="ORF">J2853_009748</name>
</gene>
<dbReference type="Proteomes" id="UP001225356">
    <property type="component" value="Unassembled WGS sequence"/>
</dbReference>
<proteinExistence type="predicted"/>
<evidence type="ECO:0000313" key="2">
    <source>
        <dbReference type="Proteomes" id="UP001225356"/>
    </source>
</evidence>
<reference evidence="1 2" key="1">
    <citation type="submission" date="2023-07" db="EMBL/GenBank/DDBJ databases">
        <title>Sequencing the genomes of 1000 actinobacteria strains.</title>
        <authorList>
            <person name="Klenk H.-P."/>
        </authorList>
    </citation>
    <scope>NUCLEOTIDE SEQUENCE [LARGE SCALE GENOMIC DNA]</scope>
    <source>
        <strain evidence="1 2">DSM 46740</strain>
    </source>
</reference>
<comment type="caution">
    <text evidence="1">The sequence shown here is derived from an EMBL/GenBank/DDBJ whole genome shotgun (WGS) entry which is preliminary data.</text>
</comment>
<organism evidence="1 2">
    <name type="scientific">Streptosporangium lutulentum</name>
    <dbReference type="NCBI Taxonomy" id="1461250"/>
    <lineage>
        <taxon>Bacteria</taxon>
        <taxon>Bacillati</taxon>
        <taxon>Actinomycetota</taxon>
        <taxon>Actinomycetes</taxon>
        <taxon>Streptosporangiales</taxon>
        <taxon>Streptosporangiaceae</taxon>
        <taxon>Streptosporangium</taxon>
    </lineage>
</organism>
<keyword evidence="2" id="KW-1185">Reference proteome</keyword>
<accession>A0ABT9QUL6</accession>
<sequence>MIPSPGTPEGDWLNAPAWWHPAITVLQGLQAELRKHRIYSEISCAEGQLHLAIGAKLIVQADRAGRVFCWGAEYPEETADRVSVDDPQVAYRIAEWLDMNYPEPVMAP</sequence>
<name>A0ABT9QUL6_9ACTN</name>